<dbReference type="EMBL" id="QUOU01000001">
    <property type="protein sequence ID" value="REL26555.1"/>
    <property type="molecule type" value="Genomic_DNA"/>
</dbReference>
<dbReference type="InterPro" id="IPR029062">
    <property type="entry name" value="Class_I_gatase-like"/>
</dbReference>
<sequence length="327" mass="36560">MIKVTILAFDYVLASALTGINDLFNLAGVSWNKYHQLPVDKRFQVQIASWQKKPIYTMNDVIISPHCAISDTTDSDIFLVPSIAGDIEKTLAQNYELIEFLRQLKASDAMIGSNSTGSFFLAEAGLLDGKSATTHWAAAEQFSQRYANISLNSEQHITHDGNILCDSGGMAWFDLGLYLIELFCDHETAQGTARSFVLETGRTTQLTYSPLIAKKYHNDKTVKAVQEWLESHYSQTIAIGEVSQQFGVSNRTLIRRFKEAAQITPSEYLQAIRIDAASKLLVQSNKHIDEITHAVGYSDISSFTKLFKRKTGLSPSNYRARYKANLL</sequence>
<reference evidence="5 6" key="1">
    <citation type="submission" date="2018-08" db="EMBL/GenBank/DDBJ databases">
        <title>Thalassotalea euphylliae genome.</title>
        <authorList>
            <person name="Summers S."/>
            <person name="Rice S.A."/>
            <person name="Freckelton M.L."/>
            <person name="Nedved B.T."/>
            <person name="Hadfield M.G."/>
        </authorList>
    </citation>
    <scope>NUCLEOTIDE SEQUENCE [LARGE SCALE GENOMIC DNA]</scope>
    <source>
        <strain evidence="5 6">H1</strain>
    </source>
</reference>
<dbReference type="PANTHER" id="PTHR43130:SF11">
    <property type="entry name" value="TRANSCRIPTIONAL REGULATORY PROTEIN"/>
    <property type="match status" value="1"/>
</dbReference>
<proteinExistence type="predicted"/>
<dbReference type="Pfam" id="PF01965">
    <property type="entry name" value="DJ-1_PfpI"/>
    <property type="match status" value="1"/>
</dbReference>
<dbReference type="InterPro" id="IPR009057">
    <property type="entry name" value="Homeodomain-like_sf"/>
</dbReference>
<dbReference type="PRINTS" id="PR00032">
    <property type="entry name" value="HTHARAC"/>
</dbReference>
<dbReference type="SUPFAM" id="SSF52317">
    <property type="entry name" value="Class I glutamine amidotransferase-like"/>
    <property type="match status" value="1"/>
</dbReference>
<dbReference type="InterPro" id="IPR020449">
    <property type="entry name" value="Tscrpt_reg_AraC-type_HTH"/>
</dbReference>
<dbReference type="GO" id="GO:0043565">
    <property type="term" value="F:sequence-specific DNA binding"/>
    <property type="evidence" value="ECO:0007669"/>
    <property type="project" value="InterPro"/>
</dbReference>
<dbReference type="InterPro" id="IPR002818">
    <property type="entry name" value="DJ-1/PfpI"/>
</dbReference>
<evidence type="ECO:0000256" key="3">
    <source>
        <dbReference type="ARBA" id="ARBA00023163"/>
    </source>
</evidence>
<dbReference type="GO" id="GO:0003700">
    <property type="term" value="F:DNA-binding transcription factor activity"/>
    <property type="evidence" value="ECO:0007669"/>
    <property type="project" value="InterPro"/>
</dbReference>
<dbReference type="Gene3D" id="3.40.50.880">
    <property type="match status" value="1"/>
</dbReference>
<name>A0A3E0TRI8_9GAMM</name>
<keyword evidence="1" id="KW-0805">Transcription regulation</keyword>
<dbReference type="Pfam" id="PF12833">
    <property type="entry name" value="HTH_18"/>
    <property type="match status" value="1"/>
</dbReference>
<evidence type="ECO:0000256" key="1">
    <source>
        <dbReference type="ARBA" id="ARBA00023015"/>
    </source>
</evidence>
<dbReference type="Proteomes" id="UP000256478">
    <property type="component" value="Unassembled WGS sequence"/>
</dbReference>
<dbReference type="Gene3D" id="1.10.10.60">
    <property type="entry name" value="Homeodomain-like"/>
    <property type="match status" value="2"/>
</dbReference>
<dbReference type="SUPFAM" id="SSF46689">
    <property type="entry name" value="Homeodomain-like"/>
    <property type="match status" value="2"/>
</dbReference>
<keyword evidence="3" id="KW-0804">Transcription</keyword>
<dbReference type="InterPro" id="IPR052158">
    <property type="entry name" value="INH-QAR"/>
</dbReference>
<evidence type="ECO:0000313" key="5">
    <source>
        <dbReference type="EMBL" id="REL26555.1"/>
    </source>
</evidence>
<dbReference type="AlphaFoldDB" id="A0A3E0TRI8"/>
<evidence type="ECO:0000256" key="2">
    <source>
        <dbReference type="ARBA" id="ARBA00023125"/>
    </source>
</evidence>
<gene>
    <name evidence="5" type="ORF">DXX93_08155</name>
</gene>
<keyword evidence="2" id="KW-0238">DNA-binding</keyword>
<dbReference type="PROSITE" id="PS01124">
    <property type="entry name" value="HTH_ARAC_FAMILY_2"/>
    <property type="match status" value="1"/>
</dbReference>
<dbReference type="OrthoDB" id="9803764at2"/>
<comment type="caution">
    <text evidence="5">The sequence shown here is derived from an EMBL/GenBank/DDBJ whole genome shotgun (WGS) entry which is preliminary data.</text>
</comment>
<dbReference type="InterPro" id="IPR018062">
    <property type="entry name" value="HTH_AraC-typ_CS"/>
</dbReference>
<dbReference type="PROSITE" id="PS00041">
    <property type="entry name" value="HTH_ARAC_FAMILY_1"/>
    <property type="match status" value="1"/>
</dbReference>
<evidence type="ECO:0000313" key="6">
    <source>
        <dbReference type="Proteomes" id="UP000256478"/>
    </source>
</evidence>
<dbReference type="RefSeq" id="WP_116007672.1">
    <property type="nucleotide sequence ID" value="NZ_QUOU01000001.1"/>
</dbReference>
<accession>A0A3E0TRI8</accession>
<organism evidence="5 6">
    <name type="scientific">Thalassotalea euphylliae</name>
    <dbReference type="NCBI Taxonomy" id="1655234"/>
    <lineage>
        <taxon>Bacteria</taxon>
        <taxon>Pseudomonadati</taxon>
        <taxon>Pseudomonadota</taxon>
        <taxon>Gammaproteobacteria</taxon>
        <taxon>Alteromonadales</taxon>
        <taxon>Colwelliaceae</taxon>
        <taxon>Thalassotalea</taxon>
    </lineage>
</organism>
<evidence type="ECO:0000259" key="4">
    <source>
        <dbReference type="PROSITE" id="PS01124"/>
    </source>
</evidence>
<feature type="domain" description="HTH araC/xylS-type" evidence="4">
    <location>
        <begin position="223"/>
        <end position="321"/>
    </location>
</feature>
<protein>
    <submittedName>
        <fullName evidence="5">Helix-turn-helix domain-containing protein</fullName>
    </submittedName>
</protein>
<dbReference type="SMART" id="SM00342">
    <property type="entry name" value="HTH_ARAC"/>
    <property type="match status" value="1"/>
</dbReference>
<dbReference type="PANTHER" id="PTHR43130">
    <property type="entry name" value="ARAC-FAMILY TRANSCRIPTIONAL REGULATOR"/>
    <property type="match status" value="1"/>
</dbReference>
<dbReference type="CDD" id="cd03138">
    <property type="entry name" value="GATase1_AraC_2"/>
    <property type="match status" value="1"/>
</dbReference>
<dbReference type="InterPro" id="IPR018060">
    <property type="entry name" value="HTH_AraC"/>
</dbReference>